<keyword evidence="6 12" id="KW-0175">Coiled coil</keyword>
<dbReference type="InterPro" id="IPR050576">
    <property type="entry name" value="Cilia_flagella_integrity"/>
</dbReference>
<dbReference type="Gene3D" id="3.80.10.10">
    <property type="entry name" value="Ribonuclease Inhibitor"/>
    <property type="match status" value="1"/>
</dbReference>
<dbReference type="InterPro" id="IPR032675">
    <property type="entry name" value="LRR_dom_sf"/>
</dbReference>
<keyword evidence="5" id="KW-0282">Flagellum</keyword>
<evidence type="ECO:0000256" key="4">
    <source>
        <dbReference type="ARBA" id="ARBA00022737"/>
    </source>
</evidence>
<dbReference type="PROSITE" id="PS51450">
    <property type="entry name" value="LRR"/>
    <property type="match status" value="3"/>
</dbReference>
<dbReference type="AlphaFoldDB" id="A0A061R6H6"/>
<evidence type="ECO:0000256" key="7">
    <source>
        <dbReference type="ARBA" id="ARBA00023069"/>
    </source>
</evidence>
<evidence type="ECO:0000256" key="10">
    <source>
        <dbReference type="ARBA" id="ARBA00038378"/>
    </source>
</evidence>
<evidence type="ECO:0000256" key="5">
    <source>
        <dbReference type="ARBA" id="ARBA00022846"/>
    </source>
</evidence>
<comment type="similarity">
    <text evidence="10">Belongs to the DRC3 family.</text>
</comment>
<gene>
    <name evidence="13" type="ORF">TSPGSL018_13839</name>
</gene>
<evidence type="ECO:0000256" key="3">
    <source>
        <dbReference type="ARBA" id="ARBA00022614"/>
    </source>
</evidence>
<dbReference type="SMART" id="SM00369">
    <property type="entry name" value="LRR_TYP"/>
    <property type="match status" value="3"/>
</dbReference>
<keyword evidence="8" id="KW-0206">Cytoskeleton</keyword>
<organism evidence="13">
    <name type="scientific">Tetraselmis sp. GSL018</name>
    <dbReference type="NCBI Taxonomy" id="582737"/>
    <lineage>
        <taxon>Eukaryota</taxon>
        <taxon>Viridiplantae</taxon>
        <taxon>Chlorophyta</taxon>
        <taxon>core chlorophytes</taxon>
        <taxon>Chlorodendrophyceae</taxon>
        <taxon>Chlorodendrales</taxon>
        <taxon>Chlorodendraceae</taxon>
        <taxon>Tetraselmis</taxon>
    </lineage>
</organism>
<dbReference type="SUPFAM" id="SSF52075">
    <property type="entry name" value="Outer arm dynein light chain 1"/>
    <property type="match status" value="1"/>
</dbReference>
<sequence length="504" mass="58460">TRDCIQVEGSTERVTEKRQSIPFREIEHVAFSFRNILKIENLHGLETLVKLQLDNNIIQKIENLEHLTNLTWLDLSFNNISKIEGLSALTKLEDLSLHNNNIETIENLDTLKNLNVISLGNNSITVLEDNVMYLRRFANLRLVNLAGNPICSNPEYKSFVLSHISKLTYLDYRRVNAQDVQQALEQHQDEMTEINEREEQEIAAAKSQEEKQRMQQLMREANLAGVDTLMEDMLKDDPEYAKLRQVPTLMDPLTDFQDKFNMVAEEFKTLIIDQHEKKKQEFAEWWAVVEGVLAEKDRVSREMVLEFEKLKKRTFIEIQDNPGEAEAKLQRPRKENDQLKDKLMAIELELVECLQDLVQEFDRNYTELAETNRGHYNSFFTQVRELENIFFEQATSTAIQLLDKFASEPAELEQLPDDPRTLMSDKDTIMNAIQASHDAHLSKIDSLEDSLVNKELKSANDLVVEKQAWESARNRDRVSEILGMYMRNQQGLDEALELEDAADS</sequence>
<dbReference type="SMART" id="SM00365">
    <property type="entry name" value="LRR_SD22"/>
    <property type="match status" value="4"/>
</dbReference>
<evidence type="ECO:0000256" key="11">
    <source>
        <dbReference type="ARBA" id="ARBA00040950"/>
    </source>
</evidence>
<comment type="subcellular location">
    <subcellularLocation>
        <location evidence="1">Cytoplasm</location>
        <location evidence="1">Cytoskeleton</location>
        <location evidence="1">Flagellum axoneme</location>
    </subcellularLocation>
</comment>
<evidence type="ECO:0000256" key="1">
    <source>
        <dbReference type="ARBA" id="ARBA00004611"/>
    </source>
</evidence>
<reference evidence="13" key="1">
    <citation type="submission" date="2014-05" db="EMBL/GenBank/DDBJ databases">
        <title>The transcriptome of the halophilic microalga Tetraselmis sp. GSL018 isolated from the Great Salt Lake, Utah.</title>
        <authorList>
            <person name="Jinkerson R.E."/>
            <person name="D'Adamo S."/>
            <person name="Posewitz M.C."/>
        </authorList>
    </citation>
    <scope>NUCLEOTIDE SEQUENCE</scope>
    <source>
        <strain evidence="13">GSL018</strain>
    </source>
</reference>
<dbReference type="PANTHER" id="PTHR45973">
    <property type="entry name" value="PROTEIN PHOSPHATASE 1 REGULATORY SUBUNIT SDS22-RELATED"/>
    <property type="match status" value="1"/>
</dbReference>
<dbReference type="InterPro" id="IPR003591">
    <property type="entry name" value="Leu-rich_rpt_typical-subtyp"/>
</dbReference>
<dbReference type="InterPro" id="IPR001611">
    <property type="entry name" value="Leu-rich_rpt"/>
</dbReference>
<dbReference type="Pfam" id="PF14580">
    <property type="entry name" value="LRR_9"/>
    <property type="match status" value="1"/>
</dbReference>
<evidence type="ECO:0000256" key="6">
    <source>
        <dbReference type="ARBA" id="ARBA00023054"/>
    </source>
</evidence>
<keyword evidence="3" id="KW-0433">Leucine-rich repeat</keyword>
<feature type="coiled-coil region" evidence="12">
    <location>
        <begin position="177"/>
        <end position="224"/>
    </location>
</feature>
<accession>A0A061R6H6</accession>
<evidence type="ECO:0000256" key="8">
    <source>
        <dbReference type="ARBA" id="ARBA00023212"/>
    </source>
</evidence>
<evidence type="ECO:0000256" key="9">
    <source>
        <dbReference type="ARBA" id="ARBA00023273"/>
    </source>
</evidence>
<name>A0A061R6H6_9CHLO</name>
<dbReference type="GO" id="GO:0005929">
    <property type="term" value="C:cilium"/>
    <property type="evidence" value="ECO:0007669"/>
    <property type="project" value="TreeGrafter"/>
</dbReference>
<dbReference type="EMBL" id="GBEZ01020283">
    <property type="protein sequence ID" value="JAC66374.1"/>
    <property type="molecule type" value="Transcribed_RNA"/>
</dbReference>
<keyword evidence="7" id="KW-0969">Cilium</keyword>
<keyword evidence="2" id="KW-0963">Cytoplasm</keyword>
<evidence type="ECO:0000313" key="13">
    <source>
        <dbReference type="EMBL" id="JAC66374.1"/>
    </source>
</evidence>
<protein>
    <recommendedName>
        <fullName evidence="11">Dynein regulatory complex subunit 3</fullName>
    </recommendedName>
</protein>
<proteinExistence type="inferred from homology"/>
<evidence type="ECO:0000256" key="12">
    <source>
        <dbReference type="SAM" id="Coils"/>
    </source>
</evidence>
<evidence type="ECO:0000256" key="2">
    <source>
        <dbReference type="ARBA" id="ARBA00022490"/>
    </source>
</evidence>
<feature type="non-terminal residue" evidence="13">
    <location>
        <position position="1"/>
    </location>
</feature>
<dbReference type="PANTHER" id="PTHR45973:SF12">
    <property type="entry name" value="DYNEIN REGULATORY COMPLEX SUBUNIT 3"/>
    <property type="match status" value="1"/>
</dbReference>
<keyword evidence="9" id="KW-0966">Cell projection</keyword>
<keyword evidence="4" id="KW-0677">Repeat</keyword>
<feature type="coiled-coil region" evidence="12">
    <location>
        <begin position="336"/>
        <end position="371"/>
    </location>
</feature>